<accession>A0A915KIX7</accession>
<feature type="region of interest" description="Disordered" evidence="1">
    <location>
        <begin position="1"/>
        <end position="20"/>
    </location>
</feature>
<feature type="compositionally biased region" description="Polar residues" evidence="1">
    <location>
        <begin position="1"/>
        <end position="10"/>
    </location>
</feature>
<evidence type="ECO:0000256" key="1">
    <source>
        <dbReference type="SAM" id="MobiDB-lite"/>
    </source>
</evidence>
<evidence type="ECO:0000313" key="3">
    <source>
        <dbReference type="WBParaSite" id="nRc.2.0.1.t38709-RA"/>
    </source>
</evidence>
<evidence type="ECO:0000313" key="2">
    <source>
        <dbReference type="Proteomes" id="UP000887565"/>
    </source>
</evidence>
<reference evidence="3" key="1">
    <citation type="submission" date="2022-11" db="UniProtKB">
        <authorList>
            <consortium name="WormBaseParasite"/>
        </authorList>
    </citation>
    <scope>IDENTIFICATION</scope>
</reference>
<organism evidence="2 3">
    <name type="scientific">Romanomermis culicivorax</name>
    <name type="common">Nematode worm</name>
    <dbReference type="NCBI Taxonomy" id="13658"/>
    <lineage>
        <taxon>Eukaryota</taxon>
        <taxon>Metazoa</taxon>
        <taxon>Ecdysozoa</taxon>
        <taxon>Nematoda</taxon>
        <taxon>Enoplea</taxon>
        <taxon>Dorylaimia</taxon>
        <taxon>Mermithida</taxon>
        <taxon>Mermithoidea</taxon>
        <taxon>Mermithidae</taxon>
        <taxon>Romanomermis</taxon>
    </lineage>
</organism>
<dbReference type="AlphaFoldDB" id="A0A915KIX7"/>
<protein>
    <submittedName>
        <fullName evidence="3">Uncharacterized protein</fullName>
    </submittedName>
</protein>
<sequence>MSENVQSTAPANKEPGDDTRALLQHVTKSVVLSYKRFALKLFRCTHPDELEILPTPQFLIGPRQRQSLQVSKAKESSILTADKKMNLVLEAAICMQKRDDRRLLQSNDIWKQIPAKTITRVRLPIQISSQQSSESDSPLIVECKENCSMIGKDYSERVKNPFALALVLR</sequence>
<dbReference type="WBParaSite" id="nRc.2.0.1.t38709-RA">
    <property type="protein sequence ID" value="nRc.2.0.1.t38709-RA"/>
    <property type="gene ID" value="nRc.2.0.1.g38709"/>
</dbReference>
<proteinExistence type="predicted"/>
<dbReference type="Proteomes" id="UP000887565">
    <property type="component" value="Unplaced"/>
</dbReference>
<keyword evidence="2" id="KW-1185">Reference proteome</keyword>
<name>A0A915KIX7_ROMCU</name>